<reference evidence="3 4" key="1">
    <citation type="submission" date="2015-01" db="EMBL/GenBank/DDBJ databases">
        <title>Enhanced salinomycin production by adjusting the supply of polyketide extender units in Streptomyce albus DSM 41398.</title>
        <authorList>
            <person name="Lu C."/>
        </authorList>
    </citation>
    <scope>NUCLEOTIDE SEQUENCE [LARGE SCALE GENOMIC DNA]</scope>
    <source>
        <strain evidence="4">ATCC 21838 / DSM 41398 / FERM P-419 / JCM 4703 / NBRC 107858</strain>
    </source>
</reference>
<name>A0A0B5EP77_STRA4</name>
<dbReference type="Proteomes" id="UP000031523">
    <property type="component" value="Chromosome"/>
</dbReference>
<evidence type="ECO:0000256" key="1">
    <source>
        <dbReference type="SAM" id="MobiDB-lite"/>
    </source>
</evidence>
<sequence length="260" mass="28011">MTPPTPGSSDAPPPTTASDGEPSGDDAPSRSSHWGFALVVLCDIVLPVALYYLLRDRGMSEVNALLLSGSAPALHTVYSAARHRRLDAIGVFTMVLLVTSALATLLTDDPRIALARNGLFTALAGLWLLATHFTARPFTYQALRALLPPKKDLLERLWTTDASFRGVWRGLNILWGVGLLCDAGLRLLMAYTLPVDSVPVLDGVLYAASWILLQVITQITLHRSGTTRKIFGDLGRRKGRRPGRKTPSGRPAADGSASPH</sequence>
<keyword evidence="2" id="KW-0472">Membrane</keyword>
<organism evidence="3 4">
    <name type="scientific">Streptomyces albus (strain ATCC 21838 / DSM 41398 / FERM P-419 / JCM 4703 / NBRC 107858)</name>
    <dbReference type="NCBI Taxonomy" id="1081613"/>
    <lineage>
        <taxon>Bacteria</taxon>
        <taxon>Bacillati</taxon>
        <taxon>Actinomycetota</taxon>
        <taxon>Actinomycetes</taxon>
        <taxon>Kitasatosporales</taxon>
        <taxon>Streptomycetaceae</taxon>
        <taxon>Streptomyces</taxon>
    </lineage>
</organism>
<dbReference type="AlphaFoldDB" id="A0A0B5EP77"/>
<feature type="region of interest" description="Disordered" evidence="1">
    <location>
        <begin position="1"/>
        <end position="29"/>
    </location>
</feature>
<keyword evidence="2" id="KW-0812">Transmembrane</keyword>
<dbReference type="NCBIfam" id="NF041646">
    <property type="entry name" value="VC0807_fam"/>
    <property type="match status" value="1"/>
</dbReference>
<evidence type="ECO:0008006" key="5">
    <source>
        <dbReference type="Google" id="ProtNLM"/>
    </source>
</evidence>
<dbReference type="KEGG" id="sals:SLNWT_0709"/>
<feature type="transmembrane region" description="Helical" evidence="2">
    <location>
        <begin position="203"/>
        <end position="221"/>
    </location>
</feature>
<accession>A0A0B5EP77</accession>
<feature type="region of interest" description="Disordered" evidence="1">
    <location>
        <begin position="232"/>
        <end position="260"/>
    </location>
</feature>
<evidence type="ECO:0000313" key="3">
    <source>
        <dbReference type="EMBL" id="AJE81085.1"/>
    </source>
</evidence>
<protein>
    <recommendedName>
        <fullName evidence="5">Intracellular septation protein A</fullName>
    </recommendedName>
</protein>
<proteinExistence type="predicted"/>
<feature type="transmembrane region" description="Helical" evidence="2">
    <location>
        <begin position="34"/>
        <end position="54"/>
    </location>
</feature>
<dbReference type="EMBL" id="CP010519">
    <property type="protein sequence ID" value="AJE81085.1"/>
    <property type="molecule type" value="Genomic_DNA"/>
</dbReference>
<feature type="transmembrane region" description="Helical" evidence="2">
    <location>
        <begin position="118"/>
        <end position="135"/>
    </location>
</feature>
<evidence type="ECO:0000313" key="4">
    <source>
        <dbReference type="Proteomes" id="UP000031523"/>
    </source>
</evidence>
<feature type="transmembrane region" description="Helical" evidence="2">
    <location>
        <begin position="88"/>
        <end position="106"/>
    </location>
</feature>
<evidence type="ECO:0000256" key="2">
    <source>
        <dbReference type="SAM" id="Phobius"/>
    </source>
</evidence>
<keyword evidence="2" id="KW-1133">Transmembrane helix</keyword>
<gene>
    <name evidence="3" type="ORF">SLNWT_0709</name>
</gene>
<feature type="compositionally biased region" description="Pro residues" evidence="1">
    <location>
        <begin position="1"/>
        <end position="15"/>
    </location>
</feature>
<feature type="transmembrane region" description="Helical" evidence="2">
    <location>
        <begin position="173"/>
        <end position="191"/>
    </location>
</feature>
<keyword evidence="4" id="KW-1185">Reference proteome</keyword>